<dbReference type="GO" id="GO:0016788">
    <property type="term" value="F:hydrolase activity, acting on ester bonds"/>
    <property type="evidence" value="ECO:0007669"/>
    <property type="project" value="UniProtKB-ARBA"/>
</dbReference>
<dbReference type="EMBL" id="LPWG01000010">
    <property type="protein sequence ID" value="ODS00115.1"/>
    <property type="molecule type" value="Genomic_DNA"/>
</dbReference>
<dbReference type="SUPFAM" id="SSF52266">
    <property type="entry name" value="SGNH hydrolase"/>
    <property type="match status" value="1"/>
</dbReference>
<organism evidence="2 3">
    <name type="scientific">Methyloceanibacter methanicus</name>
    <dbReference type="NCBI Taxonomy" id="1774968"/>
    <lineage>
        <taxon>Bacteria</taxon>
        <taxon>Pseudomonadati</taxon>
        <taxon>Pseudomonadota</taxon>
        <taxon>Alphaproteobacteria</taxon>
        <taxon>Hyphomicrobiales</taxon>
        <taxon>Hyphomicrobiaceae</taxon>
        <taxon>Methyloceanibacter</taxon>
    </lineage>
</organism>
<proteinExistence type="predicted"/>
<dbReference type="OrthoDB" id="164654at2"/>
<dbReference type="InterPro" id="IPR036514">
    <property type="entry name" value="SGNH_hydro_sf"/>
</dbReference>
<dbReference type="CDD" id="cd01839">
    <property type="entry name" value="SGNH_arylesterase_like"/>
    <property type="match status" value="1"/>
</dbReference>
<dbReference type="PANTHER" id="PTHR30383">
    <property type="entry name" value="THIOESTERASE 1/PROTEASE 1/LYSOPHOSPHOLIPASE L1"/>
    <property type="match status" value="1"/>
</dbReference>
<reference evidence="2 3" key="1">
    <citation type="journal article" date="2016" name="Environ. Microbiol.">
        <title>New Methyloceanibacter diversity from North Sea sediments includes methanotroph containing solely the soluble methane monooxygenase.</title>
        <authorList>
            <person name="Vekeman B."/>
            <person name="Kerckhof F.M."/>
            <person name="Cremers G."/>
            <person name="de Vos P."/>
            <person name="Vandamme P."/>
            <person name="Boon N."/>
            <person name="Op den Camp H.J."/>
            <person name="Heylen K."/>
        </authorList>
    </citation>
    <scope>NUCLEOTIDE SEQUENCE [LARGE SCALE GENOMIC DNA]</scope>
    <source>
        <strain evidence="2 3">R-67174</strain>
    </source>
</reference>
<evidence type="ECO:0000313" key="3">
    <source>
        <dbReference type="Proteomes" id="UP000094501"/>
    </source>
</evidence>
<dbReference type="Proteomes" id="UP000094501">
    <property type="component" value="Unassembled WGS sequence"/>
</dbReference>
<keyword evidence="3" id="KW-1185">Reference proteome</keyword>
<dbReference type="RefSeq" id="WP_069436930.1">
    <property type="nucleotide sequence ID" value="NZ_LPWG01000010.1"/>
</dbReference>
<dbReference type="Pfam" id="PF13472">
    <property type="entry name" value="Lipase_GDSL_2"/>
    <property type="match status" value="1"/>
</dbReference>
<name>A0A1E3W2S7_9HYPH</name>
<accession>A0A1E3W2S7</accession>
<dbReference type="InterPro" id="IPR013830">
    <property type="entry name" value="SGNH_hydro"/>
</dbReference>
<dbReference type="STRING" id="1774968.AUC68_03085"/>
<dbReference type="InterPro" id="IPR051532">
    <property type="entry name" value="Ester_Hydrolysis_Enzymes"/>
</dbReference>
<gene>
    <name evidence="2" type="ORF">AUC68_03085</name>
</gene>
<sequence length="209" mass="21865">MTKSILCFGDSLTWGYNPEDGTRFPPEDRWPRVLEAALQGRARVIEEGLNGRTIATDDPARPYRNGMAMLPPLLEAHAPLDVVVIMLGTNDSAPCYGLSAGRIAMNSAAMVRAVSASQTGPGRTAPSLVLVAPPTLGSLSSEMALLYSGGQGTSRGLSAAFRTIAAKFGIGFFDASEIVKVSAADGVHLDPEGQRALGLGVSKIVEPLL</sequence>
<protein>
    <recommendedName>
        <fullName evidence="1">SGNH hydrolase-type esterase domain-containing protein</fullName>
    </recommendedName>
</protein>
<dbReference type="PANTHER" id="PTHR30383:SF29">
    <property type="entry name" value="SGNH HYDROLASE-TYPE ESTERASE DOMAIN-CONTAINING PROTEIN"/>
    <property type="match status" value="1"/>
</dbReference>
<feature type="domain" description="SGNH hydrolase-type esterase" evidence="1">
    <location>
        <begin position="7"/>
        <end position="196"/>
    </location>
</feature>
<evidence type="ECO:0000313" key="2">
    <source>
        <dbReference type="EMBL" id="ODS00115.1"/>
    </source>
</evidence>
<dbReference type="AlphaFoldDB" id="A0A1E3W2S7"/>
<comment type="caution">
    <text evidence="2">The sequence shown here is derived from an EMBL/GenBank/DDBJ whole genome shotgun (WGS) entry which is preliminary data.</text>
</comment>
<dbReference type="Gene3D" id="3.40.50.1110">
    <property type="entry name" value="SGNH hydrolase"/>
    <property type="match status" value="1"/>
</dbReference>
<evidence type="ECO:0000259" key="1">
    <source>
        <dbReference type="Pfam" id="PF13472"/>
    </source>
</evidence>